<evidence type="ECO:0000259" key="13">
    <source>
        <dbReference type="Pfam" id="PF00349"/>
    </source>
</evidence>
<name>B4NKR5_DROWI</name>
<evidence type="ECO:0000256" key="7">
    <source>
        <dbReference type="ARBA" id="ARBA00022840"/>
    </source>
</evidence>
<dbReference type="UniPathway" id="UPA00109">
    <property type="reaction ID" value="UER00180"/>
</dbReference>
<keyword evidence="16" id="KW-1185">Reference proteome</keyword>
<dbReference type="KEGG" id="dwi:6651289"/>
<dbReference type="Gene3D" id="3.40.367.20">
    <property type="match status" value="1"/>
</dbReference>
<evidence type="ECO:0000256" key="5">
    <source>
        <dbReference type="ARBA" id="ARBA00022741"/>
    </source>
</evidence>
<evidence type="ECO:0000259" key="14">
    <source>
        <dbReference type="Pfam" id="PF03727"/>
    </source>
</evidence>
<comment type="pathway">
    <text evidence="1">Carbohydrate degradation; glycolysis; D-glyceraldehyde 3-phosphate and glycerone phosphate from D-glucose: step 1/4.</text>
</comment>
<feature type="domain" description="Hexokinase C-terminal" evidence="14">
    <location>
        <begin position="215"/>
        <end position="448"/>
    </location>
</feature>
<sequence length="468" mass="52664">MGPKYDPQIDFPEIYNTCKPFILNDDDLLKIRNVMDHEINLGLSRDGHDRSSIPCYLSYVQDLPTGRERGRFLALEILPTNCRIMLVKFSSEKDVYMSSKCIIMPHTITASKGNELFSFLAQHIAIFVKEKKVEKDNLPMGIAFAFPLNKLALDVGVLLAWSKGYGAQGAVGKDVVQLLREALVRYPDVAVNIMGIINVGTGTLMALCWTIPDTKMGLIVGTITNACYVEQVSNCELFDEEIDTKKDLMIINTDWARFGENGQLDFIRNDFDKILDSESSSPGSRLYEKCVATLFAGELVRLILMRLMKSGIIFVNQKRDYIGIQWKMEMKSLIAIESDPPGVFVKAQEVMDKFQIRNCKEKDLAALRFICETVMTRSAQMVGCGVACILNRMKYPKVSIAVDGGLYRLHPTYPVKLNYYTRLLADPEYKFEIVVAEDSCGVGAAIMAGQTYVNVHTRSESKLFHMDI</sequence>
<dbReference type="PhylomeDB" id="B4NKR5"/>
<evidence type="ECO:0000256" key="6">
    <source>
        <dbReference type="ARBA" id="ARBA00022777"/>
    </source>
</evidence>
<evidence type="ECO:0000256" key="3">
    <source>
        <dbReference type="ARBA" id="ARBA00009225"/>
    </source>
</evidence>
<protein>
    <recommendedName>
        <fullName evidence="12">Phosphotransferase</fullName>
        <ecNumber evidence="12">2.7.1.-</ecNumber>
    </recommendedName>
</protein>
<dbReference type="GO" id="GO:0004340">
    <property type="term" value="F:glucokinase activity"/>
    <property type="evidence" value="ECO:0007669"/>
    <property type="project" value="TreeGrafter"/>
</dbReference>
<evidence type="ECO:0000256" key="12">
    <source>
        <dbReference type="RuleBase" id="RU362007"/>
    </source>
</evidence>
<comment type="catalytic activity">
    <reaction evidence="11">
        <text>D-glucose + ATP = D-glucose 6-phosphate + ADP + H(+)</text>
        <dbReference type="Rhea" id="RHEA:17825"/>
        <dbReference type="ChEBI" id="CHEBI:4167"/>
        <dbReference type="ChEBI" id="CHEBI:15378"/>
        <dbReference type="ChEBI" id="CHEBI:30616"/>
        <dbReference type="ChEBI" id="CHEBI:61548"/>
        <dbReference type="ChEBI" id="CHEBI:456216"/>
        <dbReference type="EC" id="2.7.1.1"/>
    </reaction>
    <physiologicalReaction direction="left-to-right" evidence="11">
        <dbReference type="Rhea" id="RHEA:17826"/>
    </physiologicalReaction>
</comment>
<dbReference type="InterPro" id="IPR022672">
    <property type="entry name" value="Hexokinase_N"/>
</dbReference>
<dbReference type="GO" id="GO:0005829">
    <property type="term" value="C:cytosol"/>
    <property type="evidence" value="ECO:0007669"/>
    <property type="project" value="TreeGrafter"/>
</dbReference>
<dbReference type="Pfam" id="PF03727">
    <property type="entry name" value="Hexokinase_2"/>
    <property type="match status" value="1"/>
</dbReference>
<dbReference type="eggNOG" id="KOG1369">
    <property type="taxonomic scope" value="Eukaryota"/>
</dbReference>
<dbReference type="PANTHER" id="PTHR19443">
    <property type="entry name" value="HEXOKINASE"/>
    <property type="match status" value="1"/>
</dbReference>
<dbReference type="GO" id="GO:0006006">
    <property type="term" value="P:glucose metabolic process"/>
    <property type="evidence" value="ECO:0007669"/>
    <property type="project" value="TreeGrafter"/>
</dbReference>
<dbReference type="PANTHER" id="PTHR19443:SF16">
    <property type="entry name" value="HEXOKINASE TYPE 1-RELATED"/>
    <property type="match status" value="1"/>
</dbReference>
<dbReference type="InterPro" id="IPR022673">
    <property type="entry name" value="Hexokinase_C"/>
</dbReference>
<comment type="catalytic activity">
    <reaction evidence="10">
        <text>D-fructose + ATP = D-fructose 6-phosphate + ADP + H(+)</text>
        <dbReference type="Rhea" id="RHEA:16125"/>
        <dbReference type="ChEBI" id="CHEBI:15378"/>
        <dbReference type="ChEBI" id="CHEBI:30616"/>
        <dbReference type="ChEBI" id="CHEBI:37721"/>
        <dbReference type="ChEBI" id="CHEBI:61527"/>
        <dbReference type="ChEBI" id="CHEBI:456216"/>
        <dbReference type="EC" id="2.7.1.1"/>
    </reaction>
    <physiologicalReaction direction="left-to-right" evidence="10">
        <dbReference type="Rhea" id="RHEA:16126"/>
    </physiologicalReaction>
</comment>
<reference evidence="15 16" key="1">
    <citation type="journal article" date="2007" name="Nature">
        <title>Evolution of genes and genomes on the Drosophila phylogeny.</title>
        <authorList>
            <consortium name="Drosophila 12 Genomes Consortium"/>
            <person name="Clark A.G."/>
            <person name="Eisen M.B."/>
            <person name="Smith D.R."/>
            <person name="Bergman C.M."/>
            <person name="Oliver B."/>
            <person name="Markow T.A."/>
            <person name="Kaufman T.C."/>
            <person name="Kellis M."/>
            <person name="Gelbart W."/>
            <person name="Iyer V.N."/>
            <person name="Pollard D.A."/>
            <person name="Sackton T.B."/>
            <person name="Larracuente A.M."/>
            <person name="Singh N.D."/>
            <person name="Abad J.P."/>
            <person name="Abt D.N."/>
            <person name="Adryan B."/>
            <person name="Aguade M."/>
            <person name="Akashi H."/>
            <person name="Anderson W.W."/>
            <person name="Aquadro C.F."/>
            <person name="Ardell D.H."/>
            <person name="Arguello R."/>
            <person name="Artieri C.G."/>
            <person name="Barbash D.A."/>
            <person name="Barker D."/>
            <person name="Barsanti P."/>
            <person name="Batterham P."/>
            <person name="Batzoglou S."/>
            <person name="Begun D."/>
            <person name="Bhutkar A."/>
            <person name="Blanco E."/>
            <person name="Bosak S.A."/>
            <person name="Bradley R.K."/>
            <person name="Brand A.D."/>
            <person name="Brent M.R."/>
            <person name="Brooks A.N."/>
            <person name="Brown R.H."/>
            <person name="Butlin R.K."/>
            <person name="Caggese C."/>
            <person name="Calvi B.R."/>
            <person name="Bernardo de Carvalho A."/>
            <person name="Caspi A."/>
            <person name="Castrezana S."/>
            <person name="Celniker S.E."/>
            <person name="Chang J.L."/>
            <person name="Chapple C."/>
            <person name="Chatterji S."/>
            <person name="Chinwalla A."/>
            <person name="Civetta A."/>
            <person name="Clifton S.W."/>
            <person name="Comeron J.M."/>
            <person name="Costello J.C."/>
            <person name="Coyne J.A."/>
            <person name="Daub J."/>
            <person name="David R.G."/>
            <person name="Delcher A.L."/>
            <person name="Delehaunty K."/>
            <person name="Do C.B."/>
            <person name="Ebling H."/>
            <person name="Edwards K."/>
            <person name="Eickbush T."/>
            <person name="Evans J.D."/>
            <person name="Filipski A."/>
            <person name="Findeiss S."/>
            <person name="Freyhult E."/>
            <person name="Fulton L."/>
            <person name="Fulton R."/>
            <person name="Garcia A.C."/>
            <person name="Gardiner A."/>
            <person name="Garfield D.A."/>
            <person name="Garvin B.E."/>
            <person name="Gibson G."/>
            <person name="Gilbert D."/>
            <person name="Gnerre S."/>
            <person name="Godfrey J."/>
            <person name="Good R."/>
            <person name="Gotea V."/>
            <person name="Gravely B."/>
            <person name="Greenberg A.J."/>
            <person name="Griffiths-Jones S."/>
            <person name="Gross S."/>
            <person name="Guigo R."/>
            <person name="Gustafson E.A."/>
            <person name="Haerty W."/>
            <person name="Hahn M.W."/>
            <person name="Halligan D.L."/>
            <person name="Halpern A.L."/>
            <person name="Halter G.M."/>
            <person name="Han M.V."/>
            <person name="Heger A."/>
            <person name="Hillier L."/>
            <person name="Hinrichs A.S."/>
            <person name="Holmes I."/>
            <person name="Hoskins R.A."/>
            <person name="Hubisz M.J."/>
            <person name="Hultmark D."/>
            <person name="Huntley M.A."/>
            <person name="Jaffe D.B."/>
            <person name="Jagadeeshan S."/>
            <person name="Jeck W.R."/>
            <person name="Johnson J."/>
            <person name="Jones C.D."/>
            <person name="Jordan W.C."/>
            <person name="Karpen G.H."/>
            <person name="Kataoka E."/>
            <person name="Keightley P.D."/>
            <person name="Kheradpour P."/>
            <person name="Kirkness E.F."/>
            <person name="Koerich L.B."/>
            <person name="Kristiansen K."/>
            <person name="Kudrna D."/>
            <person name="Kulathinal R.J."/>
            <person name="Kumar S."/>
            <person name="Kwok R."/>
            <person name="Lander E."/>
            <person name="Langley C.H."/>
            <person name="Lapoint R."/>
            <person name="Lazzaro B.P."/>
            <person name="Lee S.J."/>
            <person name="Levesque L."/>
            <person name="Li R."/>
            <person name="Lin C.F."/>
            <person name="Lin M.F."/>
            <person name="Lindblad-Toh K."/>
            <person name="Llopart A."/>
            <person name="Long M."/>
            <person name="Low L."/>
            <person name="Lozovsky E."/>
            <person name="Lu J."/>
            <person name="Luo M."/>
            <person name="Machado C.A."/>
            <person name="Makalowski W."/>
            <person name="Marzo M."/>
            <person name="Matsuda M."/>
            <person name="Matzkin L."/>
            <person name="McAllister B."/>
            <person name="McBride C.S."/>
            <person name="McKernan B."/>
            <person name="McKernan K."/>
            <person name="Mendez-Lago M."/>
            <person name="Minx P."/>
            <person name="Mollenhauer M.U."/>
            <person name="Montooth K."/>
            <person name="Mount S.M."/>
            <person name="Mu X."/>
            <person name="Myers E."/>
            <person name="Negre B."/>
            <person name="Newfeld S."/>
            <person name="Nielsen R."/>
            <person name="Noor M.A."/>
            <person name="O'Grady P."/>
            <person name="Pachter L."/>
            <person name="Papaceit M."/>
            <person name="Parisi M.J."/>
            <person name="Parisi M."/>
            <person name="Parts L."/>
            <person name="Pedersen J.S."/>
            <person name="Pesole G."/>
            <person name="Phillippy A.M."/>
            <person name="Ponting C.P."/>
            <person name="Pop M."/>
            <person name="Porcelli D."/>
            <person name="Powell J.R."/>
            <person name="Prohaska S."/>
            <person name="Pruitt K."/>
            <person name="Puig M."/>
            <person name="Quesneville H."/>
            <person name="Ram K.R."/>
            <person name="Rand D."/>
            <person name="Rasmussen M.D."/>
            <person name="Reed L.K."/>
            <person name="Reenan R."/>
            <person name="Reily A."/>
            <person name="Remington K.A."/>
            <person name="Rieger T.T."/>
            <person name="Ritchie M.G."/>
            <person name="Robin C."/>
            <person name="Rogers Y.H."/>
            <person name="Rohde C."/>
            <person name="Rozas J."/>
            <person name="Rubenfield M.J."/>
            <person name="Ruiz A."/>
            <person name="Russo S."/>
            <person name="Salzberg S.L."/>
            <person name="Sanchez-Gracia A."/>
            <person name="Saranga D.J."/>
            <person name="Sato H."/>
            <person name="Schaeffer S.W."/>
            <person name="Schatz M.C."/>
            <person name="Schlenke T."/>
            <person name="Schwartz R."/>
            <person name="Segarra C."/>
            <person name="Singh R.S."/>
            <person name="Sirot L."/>
            <person name="Sirota M."/>
            <person name="Sisneros N.B."/>
            <person name="Smith C.D."/>
            <person name="Smith T.F."/>
            <person name="Spieth J."/>
            <person name="Stage D.E."/>
            <person name="Stark A."/>
            <person name="Stephan W."/>
            <person name="Strausberg R.L."/>
            <person name="Strempel S."/>
            <person name="Sturgill D."/>
            <person name="Sutton G."/>
            <person name="Sutton G.G."/>
            <person name="Tao W."/>
            <person name="Teichmann S."/>
            <person name="Tobari Y.N."/>
            <person name="Tomimura Y."/>
            <person name="Tsolas J.M."/>
            <person name="Valente V.L."/>
            <person name="Venter E."/>
            <person name="Venter J.C."/>
            <person name="Vicario S."/>
            <person name="Vieira F.G."/>
            <person name="Vilella A.J."/>
            <person name="Villasante A."/>
            <person name="Walenz B."/>
            <person name="Wang J."/>
            <person name="Wasserman M."/>
            <person name="Watts T."/>
            <person name="Wilson D."/>
            <person name="Wilson R.K."/>
            <person name="Wing R.A."/>
            <person name="Wolfner M.F."/>
            <person name="Wong A."/>
            <person name="Wong G.K."/>
            <person name="Wu C.I."/>
            <person name="Wu G."/>
            <person name="Yamamoto D."/>
            <person name="Yang H.P."/>
            <person name="Yang S.P."/>
            <person name="Yorke J.A."/>
            <person name="Yoshida K."/>
            <person name="Zdobnov E."/>
            <person name="Zhang P."/>
            <person name="Zhang Y."/>
            <person name="Zimin A.V."/>
            <person name="Baldwin J."/>
            <person name="Abdouelleil A."/>
            <person name="Abdulkadir J."/>
            <person name="Abebe A."/>
            <person name="Abera B."/>
            <person name="Abreu J."/>
            <person name="Acer S.C."/>
            <person name="Aftuck L."/>
            <person name="Alexander A."/>
            <person name="An P."/>
            <person name="Anderson E."/>
            <person name="Anderson S."/>
            <person name="Arachi H."/>
            <person name="Azer M."/>
            <person name="Bachantsang P."/>
            <person name="Barry A."/>
            <person name="Bayul T."/>
            <person name="Berlin A."/>
            <person name="Bessette D."/>
            <person name="Bloom T."/>
            <person name="Blye J."/>
            <person name="Boguslavskiy L."/>
            <person name="Bonnet C."/>
            <person name="Boukhgalter B."/>
            <person name="Bourzgui I."/>
            <person name="Brown A."/>
            <person name="Cahill P."/>
            <person name="Channer S."/>
            <person name="Cheshatsang Y."/>
            <person name="Chuda L."/>
            <person name="Citroen M."/>
            <person name="Collymore A."/>
            <person name="Cooke P."/>
            <person name="Costello M."/>
            <person name="D'Aco K."/>
            <person name="Daza R."/>
            <person name="De Haan G."/>
            <person name="DeGray S."/>
            <person name="DeMaso C."/>
            <person name="Dhargay N."/>
            <person name="Dooley K."/>
            <person name="Dooley E."/>
            <person name="Doricent M."/>
            <person name="Dorje P."/>
            <person name="Dorjee K."/>
            <person name="Dupes A."/>
            <person name="Elong R."/>
            <person name="Falk J."/>
            <person name="Farina A."/>
            <person name="Faro S."/>
            <person name="Ferguson D."/>
            <person name="Fisher S."/>
            <person name="Foley C.D."/>
            <person name="Franke A."/>
            <person name="Friedrich D."/>
            <person name="Gadbois L."/>
            <person name="Gearin G."/>
            <person name="Gearin C.R."/>
            <person name="Giannoukos G."/>
            <person name="Goode T."/>
            <person name="Graham J."/>
            <person name="Grandbois E."/>
            <person name="Grewal S."/>
            <person name="Gyaltsen K."/>
            <person name="Hafez N."/>
            <person name="Hagos B."/>
            <person name="Hall J."/>
            <person name="Henson C."/>
            <person name="Hollinger A."/>
            <person name="Honan T."/>
            <person name="Huard M.D."/>
            <person name="Hughes L."/>
            <person name="Hurhula B."/>
            <person name="Husby M.E."/>
            <person name="Kamat A."/>
            <person name="Kanga B."/>
            <person name="Kashin S."/>
            <person name="Khazanovich D."/>
            <person name="Kisner P."/>
            <person name="Lance K."/>
            <person name="Lara M."/>
            <person name="Lee W."/>
            <person name="Lennon N."/>
            <person name="Letendre F."/>
            <person name="LeVine R."/>
            <person name="Lipovsky A."/>
            <person name="Liu X."/>
            <person name="Liu J."/>
            <person name="Liu S."/>
            <person name="Lokyitsang T."/>
            <person name="Lokyitsang Y."/>
            <person name="Lubonja R."/>
            <person name="Lui A."/>
            <person name="MacDonald P."/>
            <person name="Magnisalis V."/>
            <person name="Maru K."/>
            <person name="Matthews C."/>
            <person name="McCusker W."/>
            <person name="McDonough S."/>
            <person name="Mehta T."/>
            <person name="Meldrim J."/>
            <person name="Meneus L."/>
            <person name="Mihai O."/>
            <person name="Mihalev A."/>
            <person name="Mihova T."/>
            <person name="Mittelman R."/>
            <person name="Mlenga V."/>
            <person name="Montmayeur A."/>
            <person name="Mulrain L."/>
            <person name="Navidi A."/>
            <person name="Naylor J."/>
            <person name="Negash T."/>
            <person name="Nguyen T."/>
            <person name="Nguyen N."/>
            <person name="Nicol R."/>
            <person name="Norbu C."/>
            <person name="Norbu N."/>
            <person name="Novod N."/>
            <person name="O'Neill B."/>
            <person name="Osman S."/>
            <person name="Markiewicz E."/>
            <person name="Oyono O.L."/>
            <person name="Patti C."/>
            <person name="Phunkhang P."/>
            <person name="Pierre F."/>
            <person name="Priest M."/>
            <person name="Raghuraman S."/>
            <person name="Rege F."/>
            <person name="Reyes R."/>
            <person name="Rise C."/>
            <person name="Rogov P."/>
            <person name="Ross K."/>
            <person name="Ryan E."/>
            <person name="Settipalli S."/>
            <person name="Shea T."/>
            <person name="Sherpa N."/>
            <person name="Shi L."/>
            <person name="Shih D."/>
            <person name="Sparrow T."/>
            <person name="Spaulding J."/>
            <person name="Stalker J."/>
            <person name="Stange-Thomann N."/>
            <person name="Stavropoulos S."/>
            <person name="Stone C."/>
            <person name="Strader C."/>
            <person name="Tesfaye S."/>
            <person name="Thomson T."/>
            <person name="Thoulutsang Y."/>
            <person name="Thoulutsang D."/>
            <person name="Topham K."/>
            <person name="Topping I."/>
            <person name="Tsamla T."/>
            <person name="Vassiliev H."/>
            <person name="Vo A."/>
            <person name="Wangchuk T."/>
            <person name="Wangdi T."/>
            <person name="Weiand M."/>
            <person name="Wilkinson J."/>
            <person name="Wilson A."/>
            <person name="Yadav S."/>
            <person name="Young G."/>
            <person name="Yu Q."/>
            <person name="Zembek L."/>
            <person name="Zhong D."/>
            <person name="Zimmer A."/>
            <person name="Zwirko Z."/>
            <person name="Jaffe D.B."/>
            <person name="Alvarez P."/>
            <person name="Brockman W."/>
            <person name="Butler J."/>
            <person name="Chin C."/>
            <person name="Gnerre S."/>
            <person name="Grabherr M."/>
            <person name="Kleber M."/>
            <person name="Mauceli E."/>
            <person name="MacCallum I."/>
        </authorList>
    </citation>
    <scope>NUCLEOTIDE SEQUENCE [LARGE SCALE GENOMIC DNA]</scope>
    <source>
        <strain evidence="16">Tucson 14030-0811.24</strain>
    </source>
</reference>
<dbReference type="GO" id="GO:0008865">
    <property type="term" value="F:fructokinase activity"/>
    <property type="evidence" value="ECO:0007669"/>
    <property type="project" value="TreeGrafter"/>
</dbReference>
<proteinExistence type="inferred from homology"/>
<dbReference type="GO" id="GO:0005739">
    <property type="term" value="C:mitochondrion"/>
    <property type="evidence" value="ECO:0007669"/>
    <property type="project" value="TreeGrafter"/>
</dbReference>
<evidence type="ECO:0000256" key="1">
    <source>
        <dbReference type="ARBA" id="ARBA00004888"/>
    </source>
</evidence>
<keyword evidence="7 12" id="KW-0067">ATP-binding</keyword>
<dbReference type="InterPro" id="IPR001312">
    <property type="entry name" value="Hexokinase"/>
</dbReference>
<comment type="similarity">
    <text evidence="3 12">Belongs to the hexokinase family.</text>
</comment>
<dbReference type="STRING" id="7260.B4NKR5"/>
<dbReference type="UniPathway" id="UPA00242"/>
<evidence type="ECO:0000256" key="10">
    <source>
        <dbReference type="ARBA" id="ARBA00047905"/>
    </source>
</evidence>
<dbReference type="PRINTS" id="PR00475">
    <property type="entry name" value="HEXOKINASE"/>
</dbReference>
<evidence type="ECO:0000313" key="16">
    <source>
        <dbReference type="Proteomes" id="UP000007798"/>
    </source>
</evidence>
<dbReference type="HOGENOM" id="CLU_014393_5_3_1"/>
<evidence type="ECO:0000256" key="11">
    <source>
        <dbReference type="ARBA" id="ARBA00048160"/>
    </source>
</evidence>
<dbReference type="Proteomes" id="UP000007798">
    <property type="component" value="Unassembled WGS sequence"/>
</dbReference>
<organism evidence="15 16">
    <name type="scientific">Drosophila willistoni</name>
    <name type="common">Fruit fly</name>
    <dbReference type="NCBI Taxonomy" id="7260"/>
    <lineage>
        <taxon>Eukaryota</taxon>
        <taxon>Metazoa</taxon>
        <taxon>Ecdysozoa</taxon>
        <taxon>Arthropoda</taxon>
        <taxon>Hexapoda</taxon>
        <taxon>Insecta</taxon>
        <taxon>Pterygota</taxon>
        <taxon>Neoptera</taxon>
        <taxon>Endopterygota</taxon>
        <taxon>Diptera</taxon>
        <taxon>Brachycera</taxon>
        <taxon>Muscomorpha</taxon>
        <taxon>Ephydroidea</taxon>
        <taxon>Drosophilidae</taxon>
        <taxon>Drosophila</taxon>
        <taxon>Sophophora</taxon>
    </lineage>
</organism>
<dbReference type="InParanoid" id="B4NKR5"/>
<dbReference type="AlphaFoldDB" id="B4NKR5"/>
<dbReference type="GO" id="GO:0005536">
    <property type="term" value="F:D-glucose binding"/>
    <property type="evidence" value="ECO:0007669"/>
    <property type="project" value="InterPro"/>
</dbReference>
<gene>
    <name evidence="15" type="primary">Dwil\GK13969</name>
    <name evidence="15" type="ORF">Dwil_GK13969</name>
</gene>
<evidence type="ECO:0000313" key="15">
    <source>
        <dbReference type="EMBL" id="EDW84126.1"/>
    </source>
</evidence>
<evidence type="ECO:0000256" key="4">
    <source>
        <dbReference type="ARBA" id="ARBA00022679"/>
    </source>
</evidence>
<dbReference type="EC" id="2.7.1.-" evidence="12"/>
<dbReference type="Gene3D" id="3.30.420.40">
    <property type="match status" value="1"/>
</dbReference>
<keyword evidence="6 12" id="KW-0418">Kinase</keyword>
<keyword evidence="4 12" id="KW-0808">Transferase</keyword>
<dbReference type="GO" id="GO:0001678">
    <property type="term" value="P:intracellular glucose homeostasis"/>
    <property type="evidence" value="ECO:0007669"/>
    <property type="project" value="InterPro"/>
</dbReference>
<dbReference type="Pfam" id="PF00349">
    <property type="entry name" value="Hexokinase_1"/>
    <property type="match status" value="1"/>
</dbReference>
<keyword evidence="8 12" id="KW-0324">Glycolysis</keyword>
<keyword evidence="5 12" id="KW-0547">Nucleotide-binding</keyword>
<feature type="domain" description="Hexokinase N-terminal" evidence="13">
    <location>
        <begin position="14"/>
        <end position="208"/>
    </location>
</feature>
<evidence type="ECO:0000256" key="8">
    <source>
        <dbReference type="ARBA" id="ARBA00023152"/>
    </source>
</evidence>
<dbReference type="InterPro" id="IPR043129">
    <property type="entry name" value="ATPase_NBD"/>
</dbReference>
<dbReference type="GO" id="GO:0006096">
    <property type="term" value="P:glycolytic process"/>
    <property type="evidence" value="ECO:0007669"/>
    <property type="project" value="UniProtKB-UniPathway"/>
</dbReference>
<evidence type="ECO:0000256" key="2">
    <source>
        <dbReference type="ARBA" id="ARBA00005028"/>
    </source>
</evidence>
<dbReference type="FunCoup" id="B4NKR5">
    <property type="interactions" value="256"/>
</dbReference>
<dbReference type="OMA" id="VYMSSKC"/>
<evidence type="ECO:0000256" key="9">
    <source>
        <dbReference type="ARBA" id="ARBA00044613"/>
    </source>
</evidence>
<accession>B4NKR5</accession>
<dbReference type="PROSITE" id="PS51748">
    <property type="entry name" value="HEXOKINASE_2"/>
    <property type="match status" value="1"/>
</dbReference>
<dbReference type="SUPFAM" id="SSF53067">
    <property type="entry name" value="Actin-like ATPase domain"/>
    <property type="match status" value="2"/>
</dbReference>
<comment type="catalytic activity">
    <reaction evidence="9">
        <text>a D-hexose + ATP = a D-hexose 6-phosphate + ADP + H(+)</text>
        <dbReference type="Rhea" id="RHEA:22740"/>
        <dbReference type="ChEBI" id="CHEBI:4194"/>
        <dbReference type="ChEBI" id="CHEBI:15378"/>
        <dbReference type="ChEBI" id="CHEBI:30616"/>
        <dbReference type="ChEBI" id="CHEBI:229467"/>
        <dbReference type="ChEBI" id="CHEBI:456216"/>
        <dbReference type="EC" id="2.7.1.1"/>
    </reaction>
    <physiologicalReaction direction="left-to-right" evidence="9">
        <dbReference type="Rhea" id="RHEA:22741"/>
    </physiologicalReaction>
</comment>
<dbReference type="OrthoDB" id="419537at2759"/>
<dbReference type="EMBL" id="CH964272">
    <property type="protein sequence ID" value="EDW84126.1"/>
    <property type="molecule type" value="Genomic_DNA"/>
</dbReference>
<dbReference type="GO" id="GO:0005524">
    <property type="term" value="F:ATP binding"/>
    <property type="evidence" value="ECO:0007669"/>
    <property type="project" value="UniProtKB-UniRule"/>
</dbReference>
<comment type="pathway">
    <text evidence="2">Carbohydrate metabolism; hexose metabolism.</text>
</comment>